<dbReference type="RefSeq" id="WP_166056220.1">
    <property type="nucleotide sequence ID" value="NZ_CP096255.1"/>
</dbReference>
<dbReference type="GO" id="GO:0005524">
    <property type="term" value="F:ATP binding"/>
    <property type="evidence" value="ECO:0007669"/>
    <property type="project" value="UniProtKB-KW"/>
</dbReference>
<dbReference type="SUPFAM" id="SSF55874">
    <property type="entry name" value="ATPase domain of HSP90 chaperone/DNA topoisomerase II/histidine kinase"/>
    <property type="match status" value="1"/>
</dbReference>
<keyword evidence="6 9" id="KW-0418">Kinase</keyword>
<keyword evidence="7" id="KW-0067">ATP-binding</keyword>
<evidence type="ECO:0000256" key="5">
    <source>
        <dbReference type="ARBA" id="ARBA00022741"/>
    </source>
</evidence>
<keyword evidence="5" id="KW-0547">Nucleotide-binding</keyword>
<dbReference type="Gene3D" id="3.30.565.10">
    <property type="entry name" value="Histidine kinase-like ATPase, C-terminal domain"/>
    <property type="match status" value="1"/>
</dbReference>
<keyword evidence="3" id="KW-0597">Phosphoprotein</keyword>
<dbReference type="GO" id="GO:0004673">
    <property type="term" value="F:protein histidine kinase activity"/>
    <property type="evidence" value="ECO:0007669"/>
    <property type="project" value="UniProtKB-EC"/>
</dbReference>
<reference evidence="9" key="2">
    <citation type="submission" date="2022-04" db="EMBL/GenBank/DDBJ databases">
        <authorList>
            <person name="Bromfield E.S.P."/>
            <person name="Cloutier S."/>
        </authorList>
    </citation>
    <scope>NUCLEOTIDE SEQUENCE</scope>
    <source>
        <strain evidence="9">1S5</strain>
    </source>
</reference>
<feature type="domain" description="Histidine kinase/HSP90-like ATPase" evidence="8">
    <location>
        <begin position="163"/>
        <end position="259"/>
    </location>
</feature>
<dbReference type="Pfam" id="PF02518">
    <property type="entry name" value="HATPase_c"/>
    <property type="match status" value="1"/>
</dbReference>
<sequence length="263" mass="28309">MIDERSSGGADLPPGVIFRIPDQGLPAAELTDYRLIEIQLRKALAKSEALLLQKDELIHRQELLKEESDHRLLNDLQMTISLLSLQSRNSVHPEVASQLAVAANRVSMIARIHHRLTSDKGVPTIELKKFLDDFCHDFSAMSSSDESAGKISVEGSKVNLPATTAIPLGFIASELITNAAKHGKGRIAVRLEPDPKHGYALSVANDGPALPEGFDPGASKGLGMRIIQSFTGQIGGKLRIDRGDDGKGARFTVLFPAPTGASH</sequence>
<evidence type="ECO:0000256" key="3">
    <source>
        <dbReference type="ARBA" id="ARBA00022553"/>
    </source>
</evidence>
<dbReference type="Proteomes" id="UP000551709">
    <property type="component" value="Chromosome"/>
</dbReference>
<proteinExistence type="predicted"/>
<evidence type="ECO:0000259" key="8">
    <source>
        <dbReference type="SMART" id="SM00387"/>
    </source>
</evidence>
<dbReference type="InterPro" id="IPR011495">
    <property type="entry name" value="Sig_transdc_His_kin_sub2_dim/P"/>
</dbReference>
<name>A0A8T5V2P8_9BRAD</name>
<comment type="catalytic activity">
    <reaction evidence="1">
        <text>ATP + protein L-histidine = ADP + protein N-phospho-L-histidine.</text>
        <dbReference type="EC" id="2.7.13.3"/>
    </reaction>
</comment>
<dbReference type="PANTHER" id="PTHR41523">
    <property type="entry name" value="TWO-COMPONENT SYSTEM SENSOR PROTEIN"/>
    <property type="match status" value="1"/>
</dbReference>
<dbReference type="SMART" id="SM00387">
    <property type="entry name" value="HATPase_c"/>
    <property type="match status" value="1"/>
</dbReference>
<dbReference type="InterPro" id="IPR036890">
    <property type="entry name" value="HATPase_C_sf"/>
</dbReference>
<dbReference type="AlphaFoldDB" id="A0A8T5V2P8"/>
<dbReference type="InterPro" id="IPR004358">
    <property type="entry name" value="Sig_transdc_His_kin-like_C"/>
</dbReference>
<reference evidence="9" key="1">
    <citation type="journal article" date="2017" name="Syst. Appl. Microbiol.">
        <title>Soybeans inoculated with root zone soils of Canadian native legumes harbour diverse and novel Bradyrhizobium spp. that possess agricultural potential.</title>
        <authorList>
            <person name="Bromfield E.S.P."/>
            <person name="Cloutier S."/>
            <person name="Tambong J.T."/>
            <person name="Tran Thi T.V."/>
        </authorList>
    </citation>
    <scope>NUCLEOTIDE SEQUENCE</scope>
    <source>
        <strain evidence="9">1S5</strain>
    </source>
</reference>
<keyword evidence="4" id="KW-0808">Transferase</keyword>
<evidence type="ECO:0000256" key="2">
    <source>
        <dbReference type="ARBA" id="ARBA00012438"/>
    </source>
</evidence>
<dbReference type="EMBL" id="CP096255">
    <property type="protein sequence ID" value="UPT88224.1"/>
    <property type="molecule type" value="Genomic_DNA"/>
</dbReference>
<protein>
    <recommendedName>
        <fullName evidence="2">histidine kinase</fullName>
        <ecNumber evidence="2">2.7.13.3</ecNumber>
    </recommendedName>
</protein>
<evidence type="ECO:0000256" key="7">
    <source>
        <dbReference type="ARBA" id="ARBA00022840"/>
    </source>
</evidence>
<evidence type="ECO:0000256" key="4">
    <source>
        <dbReference type="ARBA" id="ARBA00022679"/>
    </source>
</evidence>
<evidence type="ECO:0000256" key="6">
    <source>
        <dbReference type="ARBA" id="ARBA00022777"/>
    </source>
</evidence>
<evidence type="ECO:0000313" key="9">
    <source>
        <dbReference type="EMBL" id="UPT88224.1"/>
    </source>
</evidence>
<dbReference type="PRINTS" id="PR00344">
    <property type="entry name" value="BCTRLSENSOR"/>
</dbReference>
<accession>A0A8T5V2P8</accession>
<dbReference type="InterPro" id="IPR003594">
    <property type="entry name" value="HATPase_dom"/>
</dbReference>
<dbReference type="Pfam" id="PF07568">
    <property type="entry name" value="HisKA_2"/>
    <property type="match status" value="1"/>
</dbReference>
<evidence type="ECO:0000256" key="1">
    <source>
        <dbReference type="ARBA" id="ARBA00000085"/>
    </source>
</evidence>
<dbReference type="EC" id="2.7.13.3" evidence="2"/>
<gene>
    <name evidence="9" type="ORF">HAP41_0000003505</name>
</gene>
<organism evidence="9 10">
    <name type="scientific">Bradyrhizobium barranii subsp. apii</name>
    <dbReference type="NCBI Taxonomy" id="2819348"/>
    <lineage>
        <taxon>Bacteria</taxon>
        <taxon>Pseudomonadati</taxon>
        <taxon>Pseudomonadota</taxon>
        <taxon>Alphaproteobacteria</taxon>
        <taxon>Hyphomicrobiales</taxon>
        <taxon>Nitrobacteraceae</taxon>
        <taxon>Bradyrhizobium</taxon>
        <taxon>Bradyrhizobium barranii</taxon>
    </lineage>
</organism>
<dbReference type="PANTHER" id="PTHR41523:SF8">
    <property type="entry name" value="ETHYLENE RESPONSE SENSOR PROTEIN"/>
    <property type="match status" value="1"/>
</dbReference>
<evidence type="ECO:0000313" key="10">
    <source>
        <dbReference type="Proteomes" id="UP000551709"/>
    </source>
</evidence>